<dbReference type="Gene3D" id="1.20.120.450">
    <property type="entry name" value="dinb family like domain"/>
    <property type="match status" value="1"/>
</dbReference>
<dbReference type="Pfam" id="PF11716">
    <property type="entry name" value="MDMPI_N"/>
    <property type="match status" value="1"/>
</dbReference>
<dbReference type="InterPro" id="IPR034660">
    <property type="entry name" value="DinB/YfiT-like"/>
</dbReference>
<dbReference type="AlphaFoldDB" id="A0A852RXB7"/>
<dbReference type="InterPro" id="IPR024344">
    <property type="entry name" value="MDMPI_metal-binding"/>
</dbReference>
<evidence type="ECO:0000313" key="3">
    <source>
        <dbReference type="Proteomes" id="UP000582231"/>
    </source>
</evidence>
<protein>
    <submittedName>
        <fullName evidence="2">Uncharacterized protein (TIGR03083 family)</fullName>
    </submittedName>
</protein>
<dbReference type="RefSeq" id="WP_179727335.1">
    <property type="nucleotide sequence ID" value="NZ_BAABEF010000001.1"/>
</dbReference>
<reference evidence="2 3" key="1">
    <citation type="submission" date="2020-07" db="EMBL/GenBank/DDBJ databases">
        <title>Sequencing the genomes of 1000 actinobacteria strains.</title>
        <authorList>
            <person name="Klenk H.-P."/>
        </authorList>
    </citation>
    <scope>NUCLEOTIDE SEQUENCE [LARGE SCALE GENOMIC DNA]</scope>
    <source>
        <strain evidence="2 3">DSM 19082</strain>
    </source>
</reference>
<accession>A0A852RXB7</accession>
<dbReference type="NCBIfam" id="TIGR03083">
    <property type="entry name" value="maleylpyruvate isomerase family mycothiol-dependent enzyme"/>
    <property type="match status" value="1"/>
</dbReference>
<organism evidence="2 3">
    <name type="scientific">Nocardioides kongjuensis</name>
    <dbReference type="NCBI Taxonomy" id="349522"/>
    <lineage>
        <taxon>Bacteria</taxon>
        <taxon>Bacillati</taxon>
        <taxon>Actinomycetota</taxon>
        <taxon>Actinomycetes</taxon>
        <taxon>Propionibacteriales</taxon>
        <taxon>Nocardioidaceae</taxon>
        <taxon>Nocardioides</taxon>
    </lineage>
</organism>
<sequence>MTDVWPFVRQERLALLADLEPLTPERWEEPSLCAGWSVHDVLAHLVDVARTSVPRFVLTMARARFDFDRQNQDGVDRERGATPAQTLARWRAVADLRRSPPAPRVTRVVEEIVHGEDVRRPLGITRAYDAGAVADAFGWQVRTSESMGGTRRTLAGLRLVATDTDLVHGEGPRVEGRALDLLLVSAGRTVVLDDLSGPGVSTLRERFRPPRSP</sequence>
<proteinExistence type="predicted"/>
<evidence type="ECO:0000313" key="2">
    <source>
        <dbReference type="EMBL" id="NYD31182.1"/>
    </source>
</evidence>
<gene>
    <name evidence="2" type="ORF">BJ958_002728</name>
</gene>
<feature type="domain" description="Mycothiol-dependent maleylpyruvate isomerase metal-binding" evidence="1">
    <location>
        <begin position="8"/>
        <end position="97"/>
    </location>
</feature>
<keyword evidence="3" id="KW-1185">Reference proteome</keyword>
<dbReference type="EMBL" id="JACCBF010000001">
    <property type="protein sequence ID" value="NYD31182.1"/>
    <property type="molecule type" value="Genomic_DNA"/>
</dbReference>
<name>A0A852RXB7_9ACTN</name>
<evidence type="ECO:0000259" key="1">
    <source>
        <dbReference type="Pfam" id="PF11716"/>
    </source>
</evidence>
<dbReference type="Proteomes" id="UP000582231">
    <property type="component" value="Unassembled WGS sequence"/>
</dbReference>
<dbReference type="SUPFAM" id="SSF109854">
    <property type="entry name" value="DinB/YfiT-like putative metalloenzymes"/>
    <property type="match status" value="1"/>
</dbReference>
<dbReference type="GO" id="GO:0046872">
    <property type="term" value="F:metal ion binding"/>
    <property type="evidence" value="ECO:0007669"/>
    <property type="project" value="InterPro"/>
</dbReference>
<dbReference type="InterPro" id="IPR017517">
    <property type="entry name" value="Maleyloyr_isom"/>
</dbReference>
<comment type="caution">
    <text evidence="2">The sequence shown here is derived from an EMBL/GenBank/DDBJ whole genome shotgun (WGS) entry which is preliminary data.</text>
</comment>